<keyword evidence="10" id="KW-1185">Reference proteome</keyword>
<dbReference type="SUPFAM" id="SSF54211">
    <property type="entry name" value="Ribosomal protein S5 domain 2-like"/>
    <property type="match status" value="1"/>
</dbReference>
<dbReference type="AlphaFoldDB" id="A0A511AT65"/>
<dbReference type="Pfam" id="PF08544">
    <property type="entry name" value="GHMP_kinases_C"/>
    <property type="match status" value="1"/>
</dbReference>
<name>A0A511AT65_9LACT</name>
<proteinExistence type="predicted"/>
<dbReference type="GO" id="GO:0005524">
    <property type="term" value="F:ATP binding"/>
    <property type="evidence" value="ECO:0007669"/>
    <property type="project" value="UniProtKB-KW"/>
</dbReference>
<dbReference type="InterPro" id="IPR013750">
    <property type="entry name" value="GHMP_kinase_C_dom"/>
</dbReference>
<evidence type="ECO:0000313" key="9">
    <source>
        <dbReference type="EMBL" id="GEK90503.1"/>
    </source>
</evidence>
<evidence type="ECO:0000259" key="8">
    <source>
        <dbReference type="Pfam" id="PF08544"/>
    </source>
</evidence>
<dbReference type="PRINTS" id="PR00959">
    <property type="entry name" value="MEVGALKINASE"/>
</dbReference>
<evidence type="ECO:0000256" key="1">
    <source>
        <dbReference type="ARBA" id="ARBA00005017"/>
    </source>
</evidence>
<dbReference type="InterPro" id="IPR005917">
    <property type="entry name" value="Pmev_kinase_bact"/>
</dbReference>
<protein>
    <recommendedName>
        <fullName evidence="2">phosphomevalonate kinase</fullName>
        <ecNumber evidence="2">2.7.4.2</ecNumber>
    </recommendedName>
</protein>
<dbReference type="PANTHER" id="PTHR31814">
    <property type="match status" value="1"/>
</dbReference>
<dbReference type="InterPro" id="IPR014721">
    <property type="entry name" value="Ribsml_uS5_D2-typ_fold_subgr"/>
</dbReference>
<feature type="domain" description="GHMP kinase C-terminal" evidence="8">
    <location>
        <begin position="261"/>
        <end position="346"/>
    </location>
</feature>
<sequence>MKKAENKAPGKLYIAGEYAVVESGYPAVIVSVDRFITVSVSPSNEHFGKVLSASLSQTPLKWRRNNDRMNLETFNEKADILLKTLEITERFLKEQKITLPYYDVHIKSDLDSADGLKYGLGSSGAVTVATILAVLHSVEFELNDDKLFKLAAVVHTSLRKKGSLGDLAAAVYTGWLAYASPDRKWISDQLNESTLSLLIEKPWPKLNIERLNPPVSMELLVGWTGQPASTESFVTSFQKDQKTISYQTFLNESKAIVLELITGLKTNDRDKIKRAVDINRGLLLTMSQTNHFVLETPQLSLLNDIAGKHGAASKTSGAGGGDCGIAFVESYSQKESIIKEWQANFIEPLPLTVYDKHN</sequence>
<dbReference type="InterPro" id="IPR020568">
    <property type="entry name" value="Ribosomal_Su5_D2-typ_SF"/>
</dbReference>
<keyword evidence="5 9" id="KW-0418">Kinase</keyword>
<dbReference type="GO" id="GO:0004631">
    <property type="term" value="F:phosphomevalonate kinase activity"/>
    <property type="evidence" value="ECO:0007669"/>
    <property type="project" value="UniProtKB-EC"/>
</dbReference>
<dbReference type="InterPro" id="IPR006204">
    <property type="entry name" value="GHMP_kinase_N_dom"/>
</dbReference>
<comment type="pathway">
    <text evidence="1">Isoprenoid biosynthesis; isopentenyl diphosphate biosynthesis via mevalonate pathway; isopentenyl diphosphate from (R)-mevalonate: step 2/3.</text>
</comment>
<evidence type="ECO:0000256" key="6">
    <source>
        <dbReference type="ARBA" id="ARBA00022840"/>
    </source>
</evidence>
<dbReference type="UniPathway" id="UPA00057">
    <property type="reaction ID" value="UER00099"/>
</dbReference>
<dbReference type="Proteomes" id="UP000321662">
    <property type="component" value="Unassembled WGS sequence"/>
</dbReference>
<feature type="domain" description="GHMP kinase N-terminal" evidence="7">
    <location>
        <begin position="91"/>
        <end position="174"/>
    </location>
</feature>
<evidence type="ECO:0000256" key="2">
    <source>
        <dbReference type="ARBA" id="ARBA00012958"/>
    </source>
</evidence>
<dbReference type="RefSeq" id="WP_186805037.1">
    <property type="nucleotide sequence ID" value="NZ_BJUY01000001.1"/>
</dbReference>
<evidence type="ECO:0000313" key="10">
    <source>
        <dbReference type="Proteomes" id="UP000321662"/>
    </source>
</evidence>
<dbReference type="SUPFAM" id="SSF55060">
    <property type="entry name" value="GHMP Kinase, C-terminal domain"/>
    <property type="match status" value="1"/>
</dbReference>
<dbReference type="InterPro" id="IPR035102">
    <property type="entry name" value="Phosphomevalonate_kinase"/>
</dbReference>
<dbReference type="GO" id="GO:0019287">
    <property type="term" value="P:isopentenyl diphosphate biosynthetic process, mevalonate pathway"/>
    <property type="evidence" value="ECO:0007669"/>
    <property type="project" value="UniProtKB-UniPathway"/>
</dbReference>
<keyword evidence="6" id="KW-0067">ATP-binding</keyword>
<dbReference type="EMBL" id="BJUY01000001">
    <property type="protein sequence ID" value="GEK90503.1"/>
    <property type="molecule type" value="Genomic_DNA"/>
</dbReference>
<dbReference type="InterPro" id="IPR036554">
    <property type="entry name" value="GHMP_kinase_C_sf"/>
</dbReference>
<evidence type="ECO:0000256" key="3">
    <source>
        <dbReference type="ARBA" id="ARBA00022679"/>
    </source>
</evidence>
<comment type="caution">
    <text evidence="9">The sequence shown here is derived from an EMBL/GenBank/DDBJ whole genome shotgun (WGS) entry which is preliminary data.</text>
</comment>
<dbReference type="PANTHER" id="PTHR31814:SF2">
    <property type="entry name" value="PHOSPHOMEVALONATE KINASE"/>
    <property type="match status" value="1"/>
</dbReference>
<dbReference type="Pfam" id="PF00288">
    <property type="entry name" value="GHMP_kinases_N"/>
    <property type="match status" value="1"/>
</dbReference>
<organism evidence="9 10">
    <name type="scientific">Alkalibacterium kapii</name>
    <dbReference type="NCBI Taxonomy" id="426704"/>
    <lineage>
        <taxon>Bacteria</taxon>
        <taxon>Bacillati</taxon>
        <taxon>Bacillota</taxon>
        <taxon>Bacilli</taxon>
        <taxon>Lactobacillales</taxon>
        <taxon>Carnobacteriaceae</taxon>
        <taxon>Alkalibacterium</taxon>
    </lineage>
</organism>
<dbReference type="Gene3D" id="3.30.230.10">
    <property type="match status" value="1"/>
</dbReference>
<reference evidence="9 10" key="1">
    <citation type="submission" date="2019-07" db="EMBL/GenBank/DDBJ databases">
        <title>Whole genome shotgun sequence of Alkalibacterium kapii NBRC 103247.</title>
        <authorList>
            <person name="Hosoyama A."/>
            <person name="Uohara A."/>
            <person name="Ohji S."/>
            <person name="Ichikawa N."/>
        </authorList>
    </citation>
    <scope>NUCLEOTIDE SEQUENCE [LARGE SCALE GENOMIC DNA]</scope>
    <source>
        <strain evidence="9 10">NBRC 103247</strain>
    </source>
</reference>
<keyword evidence="4" id="KW-0547">Nucleotide-binding</keyword>
<accession>A0A511AT65</accession>
<evidence type="ECO:0000256" key="5">
    <source>
        <dbReference type="ARBA" id="ARBA00022777"/>
    </source>
</evidence>
<keyword evidence="3" id="KW-0808">Transferase</keyword>
<evidence type="ECO:0000256" key="4">
    <source>
        <dbReference type="ARBA" id="ARBA00022741"/>
    </source>
</evidence>
<dbReference type="NCBIfam" id="TIGR01220">
    <property type="entry name" value="Pmev_kin_Gr_pos"/>
    <property type="match status" value="1"/>
</dbReference>
<dbReference type="EC" id="2.7.4.2" evidence="2"/>
<gene>
    <name evidence="9" type="ORF">AKA01nite_01250</name>
</gene>
<evidence type="ECO:0000259" key="7">
    <source>
        <dbReference type="Pfam" id="PF00288"/>
    </source>
</evidence>
<dbReference type="Gene3D" id="3.30.70.890">
    <property type="entry name" value="GHMP kinase, C-terminal domain"/>
    <property type="match status" value="1"/>
</dbReference>